<evidence type="ECO:0000313" key="1">
    <source>
        <dbReference type="EMBL" id="SMD02677.1"/>
    </source>
</evidence>
<proteinExistence type="predicted"/>
<dbReference type="OrthoDB" id="771628at2"/>
<dbReference type="Proteomes" id="UP000192756">
    <property type="component" value="Unassembled WGS sequence"/>
</dbReference>
<sequence>MIRLNSETPSEVLQDVKKGDLVTDTFSKTGLVESVEITDDGLYKIYIFHLVTGRTITIKR</sequence>
<name>A0A1W2DZE4_9SPHI</name>
<keyword evidence="2" id="KW-1185">Reference proteome</keyword>
<dbReference type="RefSeq" id="WP_084241074.1">
    <property type="nucleotide sequence ID" value="NZ_FWXT01000004.1"/>
</dbReference>
<accession>A0A1W2DZE4</accession>
<evidence type="ECO:0008006" key="3">
    <source>
        <dbReference type="Google" id="ProtNLM"/>
    </source>
</evidence>
<dbReference type="EMBL" id="FWXT01000004">
    <property type="protein sequence ID" value="SMD02677.1"/>
    <property type="molecule type" value="Genomic_DNA"/>
</dbReference>
<gene>
    <name evidence="1" type="ORF">SAMN04488524_4280</name>
</gene>
<reference evidence="2" key="1">
    <citation type="submission" date="2017-04" db="EMBL/GenBank/DDBJ databases">
        <authorList>
            <person name="Varghese N."/>
            <person name="Submissions S."/>
        </authorList>
    </citation>
    <scope>NUCLEOTIDE SEQUENCE [LARGE SCALE GENOMIC DNA]</scope>
    <source>
        <strain evidence="2">DSM 12126</strain>
    </source>
</reference>
<protein>
    <recommendedName>
        <fullName evidence="3">Por secretion system C-terminal sorting domain-containing protein</fullName>
    </recommendedName>
</protein>
<evidence type="ECO:0000313" key="2">
    <source>
        <dbReference type="Proteomes" id="UP000192756"/>
    </source>
</evidence>
<organism evidence="1 2">
    <name type="scientific">Pedobacter africanus</name>
    <dbReference type="NCBI Taxonomy" id="151894"/>
    <lineage>
        <taxon>Bacteria</taxon>
        <taxon>Pseudomonadati</taxon>
        <taxon>Bacteroidota</taxon>
        <taxon>Sphingobacteriia</taxon>
        <taxon>Sphingobacteriales</taxon>
        <taxon>Sphingobacteriaceae</taxon>
        <taxon>Pedobacter</taxon>
    </lineage>
</organism>
<dbReference type="AlphaFoldDB" id="A0A1W2DZE4"/>